<sequence>MESHQFRRADEMYAAQTERIRRDIEASGIGVVAVSEATRPAEPRFGQLYCDDGAVLGVEVVHDAGNVRVVVDTARAAGSQPSGWMVEHRLRRARTGFPTLAWVEDDVTVLVDGARVAGRIIRVGDRWWAVRCRLGDLEISVGAQDWHPDVIAVDTMDDVVAMLARLQRPATPGRGEVPAGGEIPDHLRGEPHRALADMVLAVTPEEPEWLAAHAVRPDLPWYWGTLWRAAVRRQTELTDEPAAAAEHSVRGMVDQLAGLRREAAWFREERALRERAIGETLLHGTGMSDRVPSRPAQLAWRRLRDHGGRDPQAHHAAHEEWLAAWAGWAEGQ</sequence>
<reference evidence="1" key="1">
    <citation type="submission" date="2021-01" db="EMBL/GenBank/DDBJ databases">
        <title>Whole genome shotgun sequence of Dactylosporangium siamense NBRC 106093.</title>
        <authorList>
            <person name="Komaki H."/>
            <person name="Tamura T."/>
        </authorList>
    </citation>
    <scope>NUCLEOTIDE SEQUENCE</scope>
    <source>
        <strain evidence="1">NBRC 106093</strain>
    </source>
</reference>
<keyword evidence="2" id="KW-1185">Reference proteome</keyword>
<protein>
    <submittedName>
        <fullName evidence="1">Uncharacterized protein</fullName>
    </submittedName>
</protein>
<accession>A0A919UHD5</accession>
<comment type="caution">
    <text evidence="1">The sequence shown here is derived from an EMBL/GenBank/DDBJ whole genome shotgun (WGS) entry which is preliminary data.</text>
</comment>
<organism evidence="1 2">
    <name type="scientific">Dactylosporangium siamense</name>
    <dbReference type="NCBI Taxonomy" id="685454"/>
    <lineage>
        <taxon>Bacteria</taxon>
        <taxon>Bacillati</taxon>
        <taxon>Actinomycetota</taxon>
        <taxon>Actinomycetes</taxon>
        <taxon>Micromonosporales</taxon>
        <taxon>Micromonosporaceae</taxon>
        <taxon>Dactylosporangium</taxon>
    </lineage>
</organism>
<dbReference type="RefSeq" id="WP_203853118.1">
    <property type="nucleotide sequence ID" value="NZ_BAAAVW010000035.1"/>
</dbReference>
<dbReference type="AlphaFoldDB" id="A0A919UHD5"/>
<name>A0A919UHD5_9ACTN</name>
<evidence type="ECO:0000313" key="2">
    <source>
        <dbReference type="Proteomes" id="UP000660611"/>
    </source>
</evidence>
<dbReference type="EMBL" id="BONQ01000156">
    <property type="protein sequence ID" value="GIG51505.1"/>
    <property type="molecule type" value="Genomic_DNA"/>
</dbReference>
<proteinExistence type="predicted"/>
<dbReference type="Proteomes" id="UP000660611">
    <property type="component" value="Unassembled WGS sequence"/>
</dbReference>
<gene>
    <name evidence="1" type="ORF">Dsi01nite_095460</name>
</gene>
<evidence type="ECO:0000313" key="1">
    <source>
        <dbReference type="EMBL" id="GIG51505.1"/>
    </source>
</evidence>